<dbReference type="PANTHER" id="PTHR43155:SF2">
    <property type="entry name" value="CYCLIC DI-GMP PHOSPHODIESTERASE PA4108"/>
    <property type="match status" value="1"/>
</dbReference>
<evidence type="ECO:0000259" key="1">
    <source>
        <dbReference type="PROSITE" id="PS51832"/>
    </source>
</evidence>
<dbReference type="AlphaFoldDB" id="A0A1Y2K2S4"/>
<accession>A0A1Y2K2S4</accession>
<dbReference type="Gene3D" id="1.10.3210.10">
    <property type="entry name" value="Hypothetical protein af1432"/>
    <property type="match status" value="1"/>
</dbReference>
<dbReference type="InterPro" id="IPR003607">
    <property type="entry name" value="HD/PDEase_dom"/>
</dbReference>
<dbReference type="InterPro" id="IPR006674">
    <property type="entry name" value="HD_domain"/>
</dbReference>
<dbReference type="EMBL" id="LVJN01000020">
    <property type="protein sequence ID" value="OSM02338.1"/>
    <property type="molecule type" value="Genomic_DNA"/>
</dbReference>
<dbReference type="PROSITE" id="PS51832">
    <property type="entry name" value="HD_GYP"/>
    <property type="match status" value="1"/>
</dbReference>
<reference evidence="2 3" key="1">
    <citation type="journal article" date="2016" name="BMC Genomics">
        <title>Combined genomic and structural analyses of a cultured magnetotactic bacterium reveals its niche adaptation to a dynamic environment.</title>
        <authorList>
            <person name="Araujo A.C."/>
            <person name="Morillo V."/>
            <person name="Cypriano J."/>
            <person name="Teixeira L.C."/>
            <person name="Leao P."/>
            <person name="Lyra S."/>
            <person name="Almeida L.G."/>
            <person name="Bazylinski D.A."/>
            <person name="Vasconcellos A.T."/>
            <person name="Abreu F."/>
            <person name="Lins U."/>
        </authorList>
    </citation>
    <scope>NUCLEOTIDE SEQUENCE [LARGE SCALE GENOMIC DNA]</scope>
    <source>
        <strain evidence="2 3">IT-1</strain>
    </source>
</reference>
<dbReference type="InterPro" id="IPR037522">
    <property type="entry name" value="HD_GYP_dom"/>
</dbReference>
<dbReference type="RefSeq" id="WP_085444818.1">
    <property type="nucleotide sequence ID" value="NZ_LVJN01000020.1"/>
</dbReference>
<proteinExistence type="predicted"/>
<dbReference type="OrthoDB" id="9802066at2"/>
<name>A0A1Y2K2S4_9PROT</name>
<feature type="domain" description="HD-GYP" evidence="1">
    <location>
        <begin position="145"/>
        <end position="356"/>
    </location>
</feature>
<evidence type="ECO:0000313" key="3">
    <source>
        <dbReference type="Proteomes" id="UP000194003"/>
    </source>
</evidence>
<dbReference type="PANTHER" id="PTHR43155">
    <property type="entry name" value="CYCLIC DI-GMP PHOSPHODIESTERASE PA4108-RELATED"/>
    <property type="match status" value="1"/>
</dbReference>
<dbReference type="Pfam" id="PF01966">
    <property type="entry name" value="HD"/>
    <property type="match status" value="1"/>
</dbReference>
<sequence length="523" mass="59249">MAEQEKSTNYSYDLNADGADQALIGMVLKEGVYRPGEDQHFVPSGSPITLQLLQRLRQEKGVERVEAWSPQEQALSESMSRTQKLMTQARERSMGIVQHELNMRGTDIDHPEAVRSAIRTLKSRAAFTFLNELLGDLDSMVARILKDLNVETIEGIKRLRNHHESTGNHSIETGLRGMAIARSMGETDAIVHQVGLAGFVHDLGKLFIPLSILDKQGPLTNDEFAHMKHHAALGAEFLAEQGRISKPFSFAAGSHHETFTLQGGYGILTTDAERTDITLRGDDRQLAWRISNYLAISDVWTALGEPRAYHKVGKFEVEILLIIVDMMKQGKFHPQLFKEGFYALFHQRPEAQNMLHTGTHFPLFSFPRPLQEELKQRFNLPPLEWKLSVEELERLGLTKKVVRSGLDEELLQRHRGVTLHELRARRIFGVPDDLEREGIKPKRVDYRIAFLKDEGDFRVQAMLLKIDDTPLGLKARIASKQGVSLDAIQAYLFQKVGLFELDLAPYLQCPDDDFLKQVATGFR</sequence>
<gene>
    <name evidence="2" type="ORF">MAIT1_02464</name>
</gene>
<dbReference type="STRING" id="1434232.MAIT1_02464"/>
<protein>
    <submittedName>
        <fullName evidence="2">Putative metal dependent phosphohydrolase</fullName>
    </submittedName>
</protein>
<dbReference type="CDD" id="cd00077">
    <property type="entry name" value="HDc"/>
    <property type="match status" value="1"/>
</dbReference>
<dbReference type="GO" id="GO:0008081">
    <property type="term" value="F:phosphoric diester hydrolase activity"/>
    <property type="evidence" value="ECO:0007669"/>
    <property type="project" value="UniProtKB-ARBA"/>
</dbReference>
<organism evidence="2 3">
    <name type="scientific">Magnetofaba australis IT-1</name>
    <dbReference type="NCBI Taxonomy" id="1434232"/>
    <lineage>
        <taxon>Bacteria</taxon>
        <taxon>Pseudomonadati</taxon>
        <taxon>Pseudomonadota</taxon>
        <taxon>Magnetococcia</taxon>
        <taxon>Magnetococcales</taxon>
        <taxon>Magnetococcaceae</taxon>
        <taxon>Magnetofaba</taxon>
    </lineage>
</organism>
<evidence type="ECO:0000313" key="2">
    <source>
        <dbReference type="EMBL" id="OSM02338.1"/>
    </source>
</evidence>
<keyword evidence="3" id="KW-1185">Reference proteome</keyword>
<dbReference type="Proteomes" id="UP000194003">
    <property type="component" value="Unassembled WGS sequence"/>
</dbReference>
<comment type="caution">
    <text evidence="2">The sequence shown here is derived from an EMBL/GenBank/DDBJ whole genome shotgun (WGS) entry which is preliminary data.</text>
</comment>
<keyword evidence="2" id="KW-0378">Hydrolase</keyword>
<dbReference type="SUPFAM" id="SSF109604">
    <property type="entry name" value="HD-domain/PDEase-like"/>
    <property type="match status" value="1"/>
</dbReference>